<proteinExistence type="predicted"/>
<reference evidence="2" key="1">
    <citation type="submission" date="2017-09" db="EMBL/GenBank/DDBJ databases">
        <title>Depth-based differentiation of microbial function through sediment-hosted aquifers and enrichment of novel symbionts in the deep terrestrial subsurface.</title>
        <authorList>
            <person name="Probst A.J."/>
            <person name="Ladd B."/>
            <person name="Jarett J.K."/>
            <person name="Geller-Mcgrath D.E."/>
            <person name="Sieber C.M.K."/>
            <person name="Emerson J.B."/>
            <person name="Anantharaman K."/>
            <person name="Thomas B.C."/>
            <person name="Malmstrom R."/>
            <person name="Stieglmeier M."/>
            <person name="Klingl A."/>
            <person name="Woyke T."/>
            <person name="Ryan C.M."/>
            <person name="Banfield J.F."/>
        </authorList>
    </citation>
    <scope>NUCLEOTIDE SEQUENCE [LARGE SCALE GENOMIC DNA]</scope>
</reference>
<protein>
    <submittedName>
        <fullName evidence="1">Uncharacterized protein</fullName>
    </submittedName>
</protein>
<organism evidence="1 2">
    <name type="scientific">Candidatus Falkowbacteria bacterium CG10_big_fil_rev_8_21_14_0_10_39_9</name>
    <dbReference type="NCBI Taxonomy" id="1974566"/>
    <lineage>
        <taxon>Bacteria</taxon>
        <taxon>Candidatus Falkowiibacteriota</taxon>
    </lineage>
</organism>
<gene>
    <name evidence="1" type="ORF">COT98_01280</name>
</gene>
<sequence length="261" mass="29571">MILSIVVNAQDSIKILSNKNAELYIRLAQISLTNKDYKTVILYADSALVLDKSATSYRLKGLGQFNLNLWKETVISMSLGLEKNAADFDMHYYRGLANHLLDSTAKAKEISEDMGAAIAIRPSDTMAYYYKGLADFKLSFNSEFNKDQKLKDCIQSLDNFLKKKPDFTAQFIKGMANFYLAGSPETASSEPYYSETIKDMTICLKIKPKDKDCLFYRGLSRFASYDFKPAGNDSYLLDKIIKEENEDQGKTKSPKIKFFGK</sequence>
<dbReference type="Proteomes" id="UP000228900">
    <property type="component" value="Unassembled WGS sequence"/>
</dbReference>
<evidence type="ECO:0000313" key="1">
    <source>
        <dbReference type="EMBL" id="PIT95052.1"/>
    </source>
</evidence>
<dbReference type="AlphaFoldDB" id="A0A2M6WQK4"/>
<dbReference type="EMBL" id="PFAQ01000020">
    <property type="protein sequence ID" value="PIT95052.1"/>
    <property type="molecule type" value="Genomic_DNA"/>
</dbReference>
<dbReference type="InterPro" id="IPR011990">
    <property type="entry name" value="TPR-like_helical_dom_sf"/>
</dbReference>
<comment type="caution">
    <text evidence="1">The sequence shown here is derived from an EMBL/GenBank/DDBJ whole genome shotgun (WGS) entry which is preliminary data.</text>
</comment>
<evidence type="ECO:0000313" key="2">
    <source>
        <dbReference type="Proteomes" id="UP000228900"/>
    </source>
</evidence>
<accession>A0A2M6WQK4</accession>
<dbReference type="Gene3D" id="1.25.40.10">
    <property type="entry name" value="Tetratricopeptide repeat domain"/>
    <property type="match status" value="1"/>
</dbReference>
<name>A0A2M6WQK4_9BACT</name>
<dbReference type="SUPFAM" id="SSF48452">
    <property type="entry name" value="TPR-like"/>
    <property type="match status" value="1"/>
</dbReference>